<dbReference type="AlphaFoldDB" id="A0A5B7HI98"/>
<evidence type="ECO:0000313" key="2">
    <source>
        <dbReference type="Proteomes" id="UP000324222"/>
    </source>
</evidence>
<reference evidence="1 2" key="1">
    <citation type="submission" date="2019-05" db="EMBL/GenBank/DDBJ databases">
        <title>Another draft genome of Portunus trituberculatus and its Hox gene families provides insights of decapod evolution.</title>
        <authorList>
            <person name="Jeong J.-H."/>
            <person name="Song I."/>
            <person name="Kim S."/>
            <person name="Choi T."/>
            <person name="Kim D."/>
            <person name="Ryu S."/>
            <person name="Kim W."/>
        </authorList>
    </citation>
    <scope>NUCLEOTIDE SEQUENCE [LARGE SCALE GENOMIC DNA]</scope>
    <source>
        <tissue evidence="1">Muscle</tissue>
    </source>
</reference>
<protein>
    <submittedName>
        <fullName evidence="1">Uncharacterized protein</fullName>
    </submittedName>
</protein>
<dbReference type="Proteomes" id="UP000324222">
    <property type="component" value="Unassembled WGS sequence"/>
</dbReference>
<keyword evidence="2" id="KW-1185">Reference proteome</keyword>
<sequence>MNAAFSNSKDFSTEATEYIIFLNSFGISGRKRQHDMMRCSLNLSGQVRLKLTRPNNL</sequence>
<accession>A0A5B7HI98</accession>
<comment type="caution">
    <text evidence="1">The sequence shown here is derived from an EMBL/GenBank/DDBJ whole genome shotgun (WGS) entry which is preliminary data.</text>
</comment>
<dbReference type="EMBL" id="VSRR010029436">
    <property type="protein sequence ID" value="MPC69449.1"/>
    <property type="molecule type" value="Genomic_DNA"/>
</dbReference>
<name>A0A5B7HI98_PORTR</name>
<proteinExistence type="predicted"/>
<evidence type="ECO:0000313" key="1">
    <source>
        <dbReference type="EMBL" id="MPC69449.1"/>
    </source>
</evidence>
<gene>
    <name evidence="1" type="ORF">E2C01_063674</name>
</gene>
<organism evidence="1 2">
    <name type="scientific">Portunus trituberculatus</name>
    <name type="common">Swimming crab</name>
    <name type="synonym">Neptunus trituberculatus</name>
    <dbReference type="NCBI Taxonomy" id="210409"/>
    <lineage>
        <taxon>Eukaryota</taxon>
        <taxon>Metazoa</taxon>
        <taxon>Ecdysozoa</taxon>
        <taxon>Arthropoda</taxon>
        <taxon>Crustacea</taxon>
        <taxon>Multicrustacea</taxon>
        <taxon>Malacostraca</taxon>
        <taxon>Eumalacostraca</taxon>
        <taxon>Eucarida</taxon>
        <taxon>Decapoda</taxon>
        <taxon>Pleocyemata</taxon>
        <taxon>Brachyura</taxon>
        <taxon>Eubrachyura</taxon>
        <taxon>Portunoidea</taxon>
        <taxon>Portunidae</taxon>
        <taxon>Portuninae</taxon>
        <taxon>Portunus</taxon>
    </lineage>
</organism>